<dbReference type="PANTHER" id="PTHR42755:SF1">
    <property type="entry name" value="3-DEOXY-D-MANNO-OCTULOSONIC ACID TRANSFERASE, MITOCHONDRIAL-RELATED"/>
    <property type="match status" value="1"/>
</dbReference>
<dbReference type="InterPro" id="IPR038107">
    <property type="entry name" value="Glycos_transf_N_sf"/>
</dbReference>
<comment type="pathway">
    <text evidence="2">Bacterial outer membrane biogenesis; LPS core biosynthesis.</text>
</comment>
<dbReference type="EMBL" id="JAMXQU010000002">
    <property type="protein sequence ID" value="MCO6158961.1"/>
    <property type="molecule type" value="Genomic_DNA"/>
</dbReference>
<reference evidence="10 11" key="1">
    <citation type="submission" date="2022-06" db="EMBL/GenBank/DDBJ databases">
        <title>Whole-genome of Asaia lannensis strain LMG 27011T.</title>
        <authorList>
            <person name="Sombolestani A."/>
        </authorList>
    </citation>
    <scope>NUCLEOTIDE SEQUENCE [LARGE SCALE GENOMIC DNA]</scope>
    <source>
        <strain evidence="10 11">NBRC 102526</strain>
    </source>
</reference>
<name>A0ABT1CDV8_9PROT</name>
<dbReference type="InterPro" id="IPR007172">
    <property type="entry name" value="DUF374"/>
</dbReference>
<protein>
    <recommendedName>
        <fullName evidence="4">3-deoxy-D-manno-octulosonic acid transferase</fullName>
        <ecNumber evidence="3">2.4.99.12</ecNumber>
    </recommendedName>
    <alternativeName>
        <fullName evidence="6">Lipid IV(A) 3-deoxy-D-manno-octulosonic acid transferase</fullName>
    </alternativeName>
</protein>
<evidence type="ECO:0000256" key="4">
    <source>
        <dbReference type="ARBA" id="ARBA00019077"/>
    </source>
</evidence>
<accession>A0ABT1CDV8</accession>
<dbReference type="SUPFAM" id="SSF53756">
    <property type="entry name" value="UDP-Glycosyltransferase/glycogen phosphorylase"/>
    <property type="match status" value="1"/>
</dbReference>
<evidence type="ECO:0000256" key="2">
    <source>
        <dbReference type="ARBA" id="ARBA00004713"/>
    </source>
</evidence>
<evidence type="ECO:0000256" key="7">
    <source>
        <dbReference type="ARBA" id="ARBA00049183"/>
    </source>
</evidence>
<dbReference type="InterPro" id="IPR007507">
    <property type="entry name" value="Glycos_transf_N"/>
</dbReference>
<evidence type="ECO:0000256" key="3">
    <source>
        <dbReference type="ARBA" id="ARBA00012621"/>
    </source>
</evidence>
<dbReference type="RefSeq" id="WP_252848515.1">
    <property type="nucleotide sequence ID" value="NZ_BAPW01000012.1"/>
</dbReference>
<comment type="caution">
    <text evidence="10">The sequence shown here is derived from an EMBL/GenBank/DDBJ whole genome shotgun (WGS) entry which is preliminary data.</text>
</comment>
<dbReference type="Proteomes" id="UP001523401">
    <property type="component" value="Unassembled WGS sequence"/>
</dbReference>
<dbReference type="InterPro" id="IPR039901">
    <property type="entry name" value="Kdotransferase"/>
</dbReference>
<dbReference type="Pfam" id="PF04028">
    <property type="entry name" value="DUF374"/>
    <property type="match status" value="1"/>
</dbReference>
<dbReference type="PANTHER" id="PTHR42755">
    <property type="entry name" value="3-DEOXY-MANNO-OCTULOSONATE CYTIDYLYLTRANSFERASE"/>
    <property type="match status" value="1"/>
</dbReference>
<keyword evidence="5" id="KW-0808">Transferase</keyword>
<evidence type="ECO:0000259" key="8">
    <source>
        <dbReference type="Pfam" id="PF04028"/>
    </source>
</evidence>
<gene>
    <name evidence="10" type="ORF">NF685_02820</name>
</gene>
<feature type="domain" description="3-deoxy-D-manno-octulosonic-acid transferase N-terminal" evidence="9">
    <location>
        <begin position="285"/>
        <end position="465"/>
    </location>
</feature>
<dbReference type="Pfam" id="PF04413">
    <property type="entry name" value="Glycos_transf_N"/>
    <property type="match status" value="1"/>
</dbReference>
<evidence type="ECO:0000313" key="10">
    <source>
        <dbReference type="EMBL" id="MCO6158961.1"/>
    </source>
</evidence>
<dbReference type="EC" id="2.4.99.12" evidence="3"/>
<dbReference type="Gene3D" id="3.40.50.11720">
    <property type="entry name" value="3-Deoxy-D-manno-octulosonic-acid transferase, N-terminal domain"/>
    <property type="match status" value="1"/>
</dbReference>
<feature type="domain" description="DUF374" evidence="8">
    <location>
        <begin position="102"/>
        <end position="168"/>
    </location>
</feature>
<organism evidence="10 11">
    <name type="scientific">Asaia lannensis NBRC 102526</name>
    <dbReference type="NCBI Taxonomy" id="1307926"/>
    <lineage>
        <taxon>Bacteria</taxon>
        <taxon>Pseudomonadati</taxon>
        <taxon>Pseudomonadota</taxon>
        <taxon>Alphaproteobacteria</taxon>
        <taxon>Acetobacterales</taxon>
        <taxon>Acetobacteraceae</taxon>
        <taxon>Asaia</taxon>
    </lineage>
</organism>
<evidence type="ECO:0000256" key="5">
    <source>
        <dbReference type="ARBA" id="ARBA00022679"/>
    </source>
</evidence>
<evidence type="ECO:0000256" key="6">
    <source>
        <dbReference type="ARBA" id="ARBA00031445"/>
    </source>
</evidence>
<proteinExistence type="predicted"/>
<sequence>MSRLSLKRPAARLLLVLGRGYLGLALRTTRWTMTGNPSALPVLLQPNRSAPHNHDIDGHTVDDDGGRTDDARGCIVGCWHRALLMLPAMCAWGHVHNPALIYKVMISRNRDGRFINDLVAPWGITGVEGSSDRQGKNKGGSRALRQACADIKAGAVFAITPDGPRGPAETVQPGASALTRLTGRPLVPVGGACSSVRLPSWDGLRIPLPFGRGYMIYGAPLAGEVAPSTIETELKRLSARAERSLASGRTTLADRIWQGLGTMLMPLLRAMMLVRLRRGKERLNRLPERRGRASLPRPSGQLLWIHAASVGETHSVLPLIDTLAAKDPSRSFLLTTATTGGADIVAQYQAHGGQGAQRTSHQFIPYDTPLWTRRFLDHWRPSALLLTDSELWPGLVLACTRRAIPVGVLNGRLSTRSWQRWKKLRRYAPPLFERLDFIAARGEEDAAHFRALGVGDVLCFGDLKQNAPPPPVDETVLAELRAHIGSRHVFLAASTHEGEDEIILRAASRVRERYPDLLTVIAPRHPVRGSTVAKLSSPHAPRRAAGQLPEASDPVWIADTLGEMGLFYRLAHCALIGHSLIAPGGGHNPFEAVHLDVPLATGIHCGNFSPAFRQLEGCVMSIEDETQLAGWIIDVTEHPELWADRADRAKKAIQTEGVIPDGLIARIDALCA</sequence>
<evidence type="ECO:0000259" key="9">
    <source>
        <dbReference type="Pfam" id="PF04413"/>
    </source>
</evidence>
<evidence type="ECO:0000256" key="1">
    <source>
        <dbReference type="ARBA" id="ARBA00003394"/>
    </source>
</evidence>
<evidence type="ECO:0000313" key="11">
    <source>
        <dbReference type="Proteomes" id="UP001523401"/>
    </source>
</evidence>
<comment type="catalytic activity">
    <reaction evidence="7">
        <text>lipid IVA (E. coli) + CMP-3-deoxy-beta-D-manno-octulosonate = alpha-Kdo-(2-&gt;6)-lipid IVA (E. coli) + CMP + H(+)</text>
        <dbReference type="Rhea" id="RHEA:28066"/>
        <dbReference type="ChEBI" id="CHEBI:15378"/>
        <dbReference type="ChEBI" id="CHEBI:58603"/>
        <dbReference type="ChEBI" id="CHEBI:60364"/>
        <dbReference type="ChEBI" id="CHEBI:60377"/>
        <dbReference type="ChEBI" id="CHEBI:85987"/>
        <dbReference type="EC" id="2.4.99.12"/>
    </reaction>
</comment>
<comment type="function">
    <text evidence="1">Involved in lipopolysaccharide (LPS) biosynthesis. Catalyzes the transfer of 3-deoxy-D-manno-octulosonate (Kdo) residue(s) from CMP-Kdo to lipid IV(A), the tetraacyldisaccharide-1,4'-bisphosphate precursor of lipid A.</text>
</comment>
<keyword evidence="11" id="KW-1185">Reference proteome</keyword>
<dbReference type="Gene3D" id="3.40.50.2000">
    <property type="entry name" value="Glycogen Phosphorylase B"/>
    <property type="match status" value="1"/>
</dbReference>